<organism evidence="1 2">
    <name type="scientific">Bagarius yarrelli</name>
    <name type="common">Goonch</name>
    <name type="synonym">Bagrus yarrelli</name>
    <dbReference type="NCBI Taxonomy" id="175774"/>
    <lineage>
        <taxon>Eukaryota</taxon>
        <taxon>Metazoa</taxon>
        <taxon>Chordata</taxon>
        <taxon>Craniata</taxon>
        <taxon>Vertebrata</taxon>
        <taxon>Euteleostomi</taxon>
        <taxon>Actinopterygii</taxon>
        <taxon>Neopterygii</taxon>
        <taxon>Teleostei</taxon>
        <taxon>Ostariophysi</taxon>
        <taxon>Siluriformes</taxon>
        <taxon>Sisoridae</taxon>
        <taxon>Sisorinae</taxon>
        <taxon>Bagarius</taxon>
    </lineage>
</organism>
<proteinExistence type="predicted"/>
<protein>
    <submittedName>
        <fullName evidence="1">Uncharacterized protein</fullName>
    </submittedName>
</protein>
<sequence>MTQAAAFDTPGSLRYNGHLTGNSTLHECAAADDNSCQCYALQPSVCCNARKPRLDETVEAACRSEWHAVRGCREEKEEEEEEEKEEVAEETLRVLLNISNELA</sequence>
<accession>A0A556V4I8</accession>
<evidence type="ECO:0000313" key="1">
    <source>
        <dbReference type="EMBL" id="TSU50004.1"/>
    </source>
</evidence>
<comment type="caution">
    <text evidence="1">The sequence shown here is derived from an EMBL/GenBank/DDBJ whole genome shotgun (WGS) entry which is preliminary data.</text>
</comment>
<dbReference type="Proteomes" id="UP000319801">
    <property type="component" value="Unassembled WGS sequence"/>
</dbReference>
<reference evidence="1 2" key="1">
    <citation type="journal article" date="2019" name="Genome Biol. Evol.">
        <title>Whole-Genome Sequencing of the Giant Devil Catfish, Bagarius yarrelli.</title>
        <authorList>
            <person name="Jiang W."/>
            <person name="Lv Y."/>
            <person name="Cheng L."/>
            <person name="Yang K."/>
            <person name="Chao B."/>
            <person name="Wang X."/>
            <person name="Li Y."/>
            <person name="Pan X."/>
            <person name="You X."/>
            <person name="Zhang Y."/>
            <person name="Yang J."/>
            <person name="Li J."/>
            <person name="Zhang X."/>
            <person name="Liu S."/>
            <person name="Sun C."/>
            <person name="Yang J."/>
            <person name="Shi Q."/>
        </authorList>
    </citation>
    <scope>NUCLEOTIDE SEQUENCE [LARGE SCALE GENOMIC DNA]</scope>
    <source>
        <strain evidence="1">JWS20170419001</strain>
        <tissue evidence="1">Muscle</tissue>
    </source>
</reference>
<dbReference type="EMBL" id="VCAZ01000118">
    <property type="protein sequence ID" value="TSU50004.1"/>
    <property type="molecule type" value="Genomic_DNA"/>
</dbReference>
<dbReference type="AlphaFoldDB" id="A0A556V4I8"/>
<name>A0A556V4I8_BAGYA</name>
<evidence type="ECO:0000313" key="2">
    <source>
        <dbReference type="Proteomes" id="UP000319801"/>
    </source>
</evidence>
<keyword evidence="2" id="KW-1185">Reference proteome</keyword>
<gene>
    <name evidence="1" type="ORF">Baya_12933</name>
</gene>